<dbReference type="Proteomes" id="UP000561326">
    <property type="component" value="Unassembled WGS sequence"/>
</dbReference>
<protein>
    <submittedName>
        <fullName evidence="2">Uncharacterized protein</fullName>
    </submittedName>
</protein>
<proteinExistence type="predicted"/>
<comment type="caution">
    <text evidence="2">The sequence shown here is derived from an EMBL/GenBank/DDBJ whole genome shotgun (WGS) entry which is preliminary data.</text>
</comment>
<organism evidence="2 3">
    <name type="scientific">Aneurinibacillus aneurinilyticus</name>
    <name type="common">Bacillus aneurinolyticus</name>
    <dbReference type="NCBI Taxonomy" id="1391"/>
    <lineage>
        <taxon>Bacteria</taxon>
        <taxon>Bacillati</taxon>
        <taxon>Bacillota</taxon>
        <taxon>Bacilli</taxon>
        <taxon>Bacillales</taxon>
        <taxon>Paenibacillaceae</taxon>
        <taxon>Aneurinibacillus group</taxon>
        <taxon>Aneurinibacillus</taxon>
    </lineage>
</organism>
<dbReference type="RefSeq" id="WP_205763167.1">
    <property type="nucleotide sequence ID" value="NZ_JABAGO010000073.1"/>
</dbReference>
<evidence type="ECO:0000256" key="1">
    <source>
        <dbReference type="SAM" id="MobiDB-lite"/>
    </source>
</evidence>
<dbReference type="AlphaFoldDB" id="A0A848D590"/>
<accession>A0A848D590</accession>
<feature type="compositionally biased region" description="Basic residues" evidence="1">
    <location>
        <begin position="1"/>
        <end position="10"/>
    </location>
</feature>
<name>A0A848D590_ANEAE</name>
<feature type="region of interest" description="Disordered" evidence="1">
    <location>
        <begin position="1"/>
        <end position="42"/>
    </location>
</feature>
<evidence type="ECO:0000313" key="2">
    <source>
        <dbReference type="EMBL" id="NMF01248.1"/>
    </source>
</evidence>
<sequence length="119" mass="13396">MIVQRGKGHHNGTQTRPFVSLSERLPQPGEKGQQQSPSSRLPRCFAVPPGWDKKRPSELGCGRRTDARLGHGVVAIYFGLYWIINTLEITLDILTGECGWKEEIQKVALFISIIHTFIQ</sequence>
<evidence type="ECO:0000313" key="3">
    <source>
        <dbReference type="Proteomes" id="UP000561326"/>
    </source>
</evidence>
<gene>
    <name evidence="2" type="ORF">HF838_23920</name>
</gene>
<reference evidence="2 3" key="1">
    <citation type="submission" date="2020-04" db="EMBL/GenBank/DDBJ databases">
        <authorList>
            <person name="Hitch T.C.A."/>
            <person name="Wylensek D."/>
            <person name="Clavel T."/>
        </authorList>
    </citation>
    <scope>NUCLEOTIDE SEQUENCE [LARGE SCALE GENOMIC DNA]</scope>
    <source>
        <strain evidence="2 3">WB01_D5_05</strain>
    </source>
</reference>
<dbReference type="EMBL" id="JABAGO010000073">
    <property type="protein sequence ID" value="NMF01248.1"/>
    <property type="molecule type" value="Genomic_DNA"/>
</dbReference>